<dbReference type="Pfam" id="PF00892">
    <property type="entry name" value="EamA"/>
    <property type="match status" value="2"/>
</dbReference>
<keyword evidence="2" id="KW-1003">Cell membrane</keyword>
<evidence type="ECO:0000313" key="14">
    <source>
        <dbReference type="Proteomes" id="UP000308828"/>
    </source>
</evidence>
<reference evidence="13 14" key="1">
    <citation type="submission" date="2019-04" db="EMBL/GenBank/DDBJ databases">
        <title>Genome sequence of strain shin9-1.</title>
        <authorList>
            <person name="Gao J."/>
            <person name="Sun J."/>
        </authorList>
    </citation>
    <scope>NUCLEOTIDE SEQUENCE [LARGE SCALE GENOMIC DNA]</scope>
    <source>
        <strain evidence="14">shin9-1</strain>
    </source>
</reference>
<dbReference type="SUPFAM" id="SSF103481">
    <property type="entry name" value="Multidrug resistance efflux transporter EmrE"/>
    <property type="match status" value="2"/>
</dbReference>
<evidence type="ECO:0000256" key="2">
    <source>
        <dbReference type="ARBA" id="ARBA00022475"/>
    </source>
</evidence>
<keyword evidence="6 11" id="KW-0812">Transmembrane</keyword>
<dbReference type="RefSeq" id="WP_136598988.1">
    <property type="nucleotide sequence ID" value="NZ_STGV01000004.1"/>
</dbReference>
<evidence type="ECO:0000256" key="4">
    <source>
        <dbReference type="ARBA" id="ARBA00022519"/>
    </source>
</evidence>
<dbReference type="OrthoDB" id="9783707at2"/>
<dbReference type="AlphaFoldDB" id="A0A4S8NZC8"/>
<evidence type="ECO:0000256" key="6">
    <source>
        <dbReference type="ARBA" id="ARBA00022692"/>
    </source>
</evidence>
<proteinExistence type="predicted"/>
<dbReference type="PANTHER" id="PTHR30561">
    <property type="entry name" value="SMR FAMILY PROTON-DEPENDENT DRUG EFFLUX TRANSPORTER SUGE"/>
    <property type="match status" value="1"/>
</dbReference>
<dbReference type="Proteomes" id="UP000308828">
    <property type="component" value="Unassembled WGS sequence"/>
</dbReference>
<dbReference type="InterPro" id="IPR000390">
    <property type="entry name" value="Small_drug/metabolite_transptr"/>
</dbReference>
<keyword evidence="7" id="KW-0448">Lipopolysaccharide biosynthesis</keyword>
<evidence type="ECO:0000259" key="12">
    <source>
        <dbReference type="Pfam" id="PF00892"/>
    </source>
</evidence>
<feature type="transmembrane region" description="Helical" evidence="11">
    <location>
        <begin position="203"/>
        <end position="228"/>
    </location>
</feature>
<sequence length="276" mass="29203">MSVVAVGLALIAAILHASWNAFLRTGADRLWSITVMSLAGSVICLPFLFVLPLPGDAAWPYILLSSCLQVGYSLFLVAAYRHGELGQVYPIVRGTVPLLVTLGGFLFFGEVLGPWQTLGVVLIASGIMSLSLGKTRAATSSILFALTTGLIIACYSTVDSRGVKMVEQPAAYALWVLFLFGLMITLAFIVTRRRLQIDLRSPVTWKAVGGGALAMLAYGLVVVAYAYAPAGLVTAVRETSVVFAVLIGALLLGERLTWQRVLACLVVAGGAIAISL</sequence>
<evidence type="ECO:0000256" key="8">
    <source>
        <dbReference type="ARBA" id="ARBA00022989"/>
    </source>
</evidence>
<keyword evidence="8 11" id="KW-1133">Transmembrane helix</keyword>
<dbReference type="PANTHER" id="PTHR30561:SF9">
    <property type="entry name" value="4-AMINO-4-DEOXY-L-ARABINOSE-PHOSPHOUNDECAPRENOL FLIPPASE SUBUNIT ARNF-RELATED"/>
    <property type="match status" value="1"/>
</dbReference>
<evidence type="ECO:0000256" key="3">
    <source>
        <dbReference type="ARBA" id="ARBA00022516"/>
    </source>
</evidence>
<keyword evidence="14" id="KW-1185">Reference proteome</keyword>
<organism evidence="13 14">
    <name type="scientific">Peteryoungia ipomoeae</name>
    <dbReference type="NCBI Taxonomy" id="1210932"/>
    <lineage>
        <taxon>Bacteria</taxon>
        <taxon>Pseudomonadati</taxon>
        <taxon>Pseudomonadota</taxon>
        <taxon>Alphaproteobacteria</taxon>
        <taxon>Hyphomicrobiales</taxon>
        <taxon>Rhizobiaceae</taxon>
        <taxon>Peteryoungia</taxon>
    </lineage>
</organism>
<dbReference type="EMBL" id="STGV01000004">
    <property type="protein sequence ID" value="THV22215.1"/>
    <property type="molecule type" value="Genomic_DNA"/>
</dbReference>
<keyword evidence="9" id="KW-0443">Lipid metabolism</keyword>
<evidence type="ECO:0000256" key="1">
    <source>
        <dbReference type="ARBA" id="ARBA00004651"/>
    </source>
</evidence>
<name>A0A4S8NZC8_9HYPH</name>
<feature type="transmembrane region" description="Helical" evidence="11">
    <location>
        <begin position="6"/>
        <end position="23"/>
    </location>
</feature>
<keyword evidence="4" id="KW-0997">Cell inner membrane</keyword>
<feature type="transmembrane region" description="Helical" evidence="11">
    <location>
        <begin position="58"/>
        <end position="79"/>
    </location>
</feature>
<gene>
    <name evidence="13" type="ORF">FAA97_13025</name>
</gene>
<dbReference type="InterPro" id="IPR000620">
    <property type="entry name" value="EamA_dom"/>
</dbReference>
<keyword evidence="5" id="KW-0441">Lipid A biosynthesis</keyword>
<evidence type="ECO:0000256" key="10">
    <source>
        <dbReference type="ARBA" id="ARBA00023136"/>
    </source>
</evidence>
<dbReference type="Gene3D" id="1.10.3730.20">
    <property type="match status" value="2"/>
</dbReference>
<feature type="domain" description="EamA" evidence="12">
    <location>
        <begin position="6"/>
        <end position="131"/>
    </location>
</feature>
<keyword evidence="3" id="KW-0444">Lipid biosynthesis</keyword>
<feature type="transmembrane region" description="Helical" evidence="11">
    <location>
        <begin position="91"/>
        <end position="109"/>
    </location>
</feature>
<dbReference type="GO" id="GO:0009245">
    <property type="term" value="P:lipid A biosynthetic process"/>
    <property type="evidence" value="ECO:0007669"/>
    <property type="project" value="UniProtKB-KW"/>
</dbReference>
<feature type="transmembrane region" description="Helical" evidence="11">
    <location>
        <begin position="30"/>
        <end position="52"/>
    </location>
</feature>
<comment type="caution">
    <text evidence="13">The sequence shown here is derived from an EMBL/GenBank/DDBJ whole genome shotgun (WGS) entry which is preliminary data.</text>
</comment>
<evidence type="ECO:0000256" key="11">
    <source>
        <dbReference type="SAM" id="Phobius"/>
    </source>
</evidence>
<feature type="transmembrane region" description="Helical" evidence="11">
    <location>
        <begin position="115"/>
        <end position="133"/>
    </location>
</feature>
<protein>
    <submittedName>
        <fullName evidence="13">EamA family transporter</fullName>
    </submittedName>
</protein>
<evidence type="ECO:0000256" key="7">
    <source>
        <dbReference type="ARBA" id="ARBA00022985"/>
    </source>
</evidence>
<dbReference type="GO" id="GO:0022857">
    <property type="term" value="F:transmembrane transporter activity"/>
    <property type="evidence" value="ECO:0007669"/>
    <property type="project" value="InterPro"/>
</dbReference>
<dbReference type="InterPro" id="IPR037185">
    <property type="entry name" value="EmrE-like"/>
</dbReference>
<evidence type="ECO:0000256" key="5">
    <source>
        <dbReference type="ARBA" id="ARBA00022556"/>
    </source>
</evidence>
<feature type="transmembrane region" description="Helical" evidence="11">
    <location>
        <begin position="140"/>
        <end position="158"/>
    </location>
</feature>
<evidence type="ECO:0000313" key="13">
    <source>
        <dbReference type="EMBL" id="THV22215.1"/>
    </source>
</evidence>
<feature type="domain" description="EamA" evidence="12">
    <location>
        <begin position="140"/>
        <end position="275"/>
    </location>
</feature>
<evidence type="ECO:0000256" key="9">
    <source>
        <dbReference type="ARBA" id="ARBA00023098"/>
    </source>
</evidence>
<feature type="transmembrane region" description="Helical" evidence="11">
    <location>
        <begin position="234"/>
        <end position="252"/>
    </location>
</feature>
<dbReference type="GO" id="GO:0005886">
    <property type="term" value="C:plasma membrane"/>
    <property type="evidence" value="ECO:0007669"/>
    <property type="project" value="UniProtKB-SubCell"/>
</dbReference>
<dbReference type="GO" id="GO:0009103">
    <property type="term" value="P:lipopolysaccharide biosynthetic process"/>
    <property type="evidence" value="ECO:0007669"/>
    <property type="project" value="UniProtKB-KW"/>
</dbReference>
<keyword evidence="10 11" id="KW-0472">Membrane</keyword>
<accession>A0A4S8NZC8</accession>
<comment type="subcellular location">
    <subcellularLocation>
        <location evidence="1">Cell membrane</location>
        <topology evidence="1">Multi-pass membrane protein</topology>
    </subcellularLocation>
</comment>
<feature type="transmembrane region" description="Helical" evidence="11">
    <location>
        <begin position="170"/>
        <end position="191"/>
    </location>
</feature>